<evidence type="ECO:0000256" key="2">
    <source>
        <dbReference type="ARBA" id="ARBA00022679"/>
    </source>
</evidence>
<organism evidence="3 4">
    <name type="scientific">Fundidesulfovibrio magnetotacticus</name>
    <dbReference type="NCBI Taxonomy" id="2730080"/>
    <lineage>
        <taxon>Bacteria</taxon>
        <taxon>Pseudomonadati</taxon>
        <taxon>Thermodesulfobacteriota</taxon>
        <taxon>Desulfovibrionia</taxon>
        <taxon>Desulfovibrionales</taxon>
        <taxon>Desulfovibrionaceae</taxon>
        <taxon>Fundidesulfovibrio</taxon>
    </lineage>
</organism>
<sequence length="414" mass="45676">MARRLDSVFIATCSDILDESGATIRHNSPAWPLMDYFSRRCARVSVLELSVPRKGMVNRPQLTTFRDGRRTGFRTWGPLATRPFAVSDDAAGPRTFLRLKLRDLAACLWAASAERGGFDLFIGVESLLALCGGYLKKLGKVRESVYYISDWSPWKFSNKALNKVYLEMDRAACLLSDHIWNYTDAIEHARRDILKFDDTHFGRQHRVPFGFIPDGATPPPDHEVDLNRLVFCGGIGPENGLDVIVEALPGMARRLPGIRLDVLGDGPDLPRLKERARELGVDGRVTWHGYVTDRAAILKAQLGAALALAPYAPLEHSVKRFGDVIKIREAIGCGLPVVTTNVPPSHKEVLEKNLGRVIDYSPQALEEAVAELLGDPERYFAVRAGVLAASGDNLWDAVYGRTLAAMGYGGVGIR</sequence>
<dbReference type="EC" id="2.4.1.345" evidence="3"/>
<dbReference type="AlphaFoldDB" id="A0A6V8LS34"/>
<dbReference type="RefSeq" id="WP_173081445.1">
    <property type="nucleotide sequence ID" value="NZ_BLTE01000002.1"/>
</dbReference>
<dbReference type="PANTHER" id="PTHR12526">
    <property type="entry name" value="GLYCOSYLTRANSFERASE"/>
    <property type="match status" value="1"/>
</dbReference>
<dbReference type="Proteomes" id="UP000494245">
    <property type="component" value="Unassembled WGS sequence"/>
</dbReference>
<evidence type="ECO:0000256" key="1">
    <source>
        <dbReference type="ARBA" id="ARBA00022676"/>
    </source>
</evidence>
<dbReference type="Gene3D" id="3.40.50.2000">
    <property type="entry name" value="Glycogen Phosphorylase B"/>
    <property type="match status" value="1"/>
</dbReference>
<evidence type="ECO:0000313" key="3">
    <source>
        <dbReference type="EMBL" id="GFK92919.1"/>
    </source>
</evidence>
<proteinExistence type="predicted"/>
<accession>A0A6V8LS34</accession>
<keyword evidence="4" id="KW-1185">Reference proteome</keyword>
<dbReference type="PANTHER" id="PTHR12526:SF510">
    <property type="entry name" value="D-INOSITOL 3-PHOSPHATE GLYCOSYLTRANSFERASE"/>
    <property type="match status" value="1"/>
</dbReference>
<name>A0A6V8LS34_9BACT</name>
<evidence type="ECO:0000313" key="4">
    <source>
        <dbReference type="Proteomes" id="UP000494245"/>
    </source>
</evidence>
<keyword evidence="2 3" id="KW-0808">Transferase</keyword>
<keyword evidence="1 3" id="KW-0328">Glycosyltransferase</keyword>
<gene>
    <name evidence="3" type="primary">pimB_2</name>
    <name evidence="3" type="ORF">NNJEOMEG_00747</name>
</gene>
<dbReference type="GO" id="GO:0043750">
    <property type="term" value="F:phosphatidylinositol alpha-mannosyltransferase activity"/>
    <property type="evidence" value="ECO:0007669"/>
    <property type="project" value="UniProtKB-EC"/>
</dbReference>
<dbReference type="SUPFAM" id="SSF53756">
    <property type="entry name" value="UDP-Glycosyltransferase/glycogen phosphorylase"/>
    <property type="match status" value="1"/>
</dbReference>
<dbReference type="Pfam" id="PF13692">
    <property type="entry name" value="Glyco_trans_1_4"/>
    <property type="match status" value="1"/>
</dbReference>
<reference evidence="3 4" key="2">
    <citation type="submission" date="2020-05" db="EMBL/GenBank/DDBJ databases">
        <title>Draft genome sequence of Desulfovibrio sp. strainFSS-1.</title>
        <authorList>
            <person name="Shimoshige H."/>
            <person name="Kobayashi H."/>
            <person name="Maekawa T."/>
        </authorList>
    </citation>
    <scope>NUCLEOTIDE SEQUENCE [LARGE SCALE GENOMIC DNA]</scope>
    <source>
        <strain evidence="3 4">SIID29052-01</strain>
    </source>
</reference>
<dbReference type="EMBL" id="BLTE01000002">
    <property type="protein sequence ID" value="GFK92919.1"/>
    <property type="molecule type" value="Genomic_DNA"/>
</dbReference>
<comment type="caution">
    <text evidence="3">The sequence shown here is derived from an EMBL/GenBank/DDBJ whole genome shotgun (WGS) entry which is preliminary data.</text>
</comment>
<protein>
    <submittedName>
        <fullName evidence="3">GDP-mannose-dependent alpha-(1-6)-phosphatidylinositol monomannoside mannosyltransferase</fullName>
        <ecNumber evidence="3">2.4.1.345</ecNumber>
    </submittedName>
</protein>
<reference evidence="3 4" key="1">
    <citation type="submission" date="2020-04" db="EMBL/GenBank/DDBJ databases">
        <authorList>
            <consortium name="Desulfovibrio sp. FSS-1 genome sequencing consortium"/>
            <person name="Shimoshige H."/>
            <person name="Kobayashi H."/>
            <person name="Maekawa T."/>
        </authorList>
    </citation>
    <scope>NUCLEOTIDE SEQUENCE [LARGE SCALE GENOMIC DNA]</scope>
    <source>
        <strain evidence="3 4">SIID29052-01</strain>
    </source>
</reference>